<feature type="region of interest" description="Disordered" evidence="1">
    <location>
        <begin position="112"/>
        <end position="148"/>
    </location>
</feature>
<dbReference type="EMBL" id="CADEBC010000858">
    <property type="protein sequence ID" value="CAB3261796.1"/>
    <property type="molecule type" value="Genomic_DNA"/>
</dbReference>
<sequence length="148" mass="16233">MTWRSWDFGHRFLESRGIDPTPAPPCATDTVPQGLLASRSHGGVPARRLAASKEIVRYPLMILMASIRCGRRSIATLLAFRAPRPYRAPVKGHGPHNPRVESPAGVIGSLHVGQQPRQRTRCPNQLGDPDLGNDIRSPIGHRVRAPDT</sequence>
<name>A0A8S1BGP9_ARCPL</name>
<accession>A0A8S1BGP9</accession>
<dbReference type="OrthoDB" id="7451029at2759"/>
<dbReference type="AlphaFoldDB" id="A0A8S1BGP9"/>
<evidence type="ECO:0000256" key="1">
    <source>
        <dbReference type="SAM" id="MobiDB-lite"/>
    </source>
</evidence>
<evidence type="ECO:0000313" key="2">
    <source>
        <dbReference type="EMBL" id="CAB3261796.1"/>
    </source>
</evidence>
<evidence type="ECO:0000313" key="3">
    <source>
        <dbReference type="Proteomes" id="UP000494106"/>
    </source>
</evidence>
<protein>
    <submittedName>
        <fullName evidence="2">Uncharacterized protein</fullName>
    </submittedName>
</protein>
<keyword evidence="3" id="KW-1185">Reference proteome</keyword>
<proteinExistence type="predicted"/>
<feature type="compositionally biased region" description="Basic residues" evidence="1">
    <location>
        <begin position="139"/>
        <end position="148"/>
    </location>
</feature>
<reference evidence="2 3" key="1">
    <citation type="submission" date="2020-04" db="EMBL/GenBank/DDBJ databases">
        <authorList>
            <person name="Wallbank WR R."/>
            <person name="Pardo Diaz C."/>
            <person name="Kozak K."/>
            <person name="Martin S."/>
            <person name="Jiggins C."/>
            <person name="Moest M."/>
            <person name="Warren A I."/>
            <person name="Byers J.R.P. K."/>
            <person name="Montejo-Kovacevich G."/>
            <person name="Yen C E."/>
        </authorList>
    </citation>
    <scope>NUCLEOTIDE SEQUENCE [LARGE SCALE GENOMIC DNA]</scope>
</reference>
<organism evidence="2 3">
    <name type="scientific">Arctia plantaginis</name>
    <name type="common">Wood tiger moth</name>
    <name type="synonym">Phalaena plantaginis</name>
    <dbReference type="NCBI Taxonomy" id="874455"/>
    <lineage>
        <taxon>Eukaryota</taxon>
        <taxon>Metazoa</taxon>
        <taxon>Ecdysozoa</taxon>
        <taxon>Arthropoda</taxon>
        <taxon>Hexapoda</taxon>
        <taxon>Insecta</taxon>
        <taxon>Pterygota</taxon>
        <taxon>Neoptera</taxon>
        <taxon>Endopterygota</taxon>
        <taxon>Lepidoptera</taxon>
        <taxon>Glossata</taxon>
        <taxon>Ditrysia</taxon>
        <taxon>Noctuoidea</taxon>
        <taxon>Erebidae</taxon>
        <taxon>Arctiinae</taxon>
        <taxon>Arctia</taxon>
    </lineage>
</organism>
<dbReference type="Proteomes" id="UP000494106">
    <property type="component" value="Unassembled WGS sequence"/>
</dbReference>
<comment type="caution">
    <text evidence="2">The sequence shown here is derived from an EMBL/GenBank/DDBJ whole genome shotgun (WGS) entry which is preliminary data.</text>
</comment>
<gene>
    <name evidence="2" type="ORF">APLA_LOCUS18172</name>
</gene>